<feature type="transmembrane region" description="Helical" evidence="8">
    <location>
        <begin position="468"/>
        <end position="488"/>
    </location>
</feature>
<dbReference type="GO" id="GO:0010041">
    <property type="term" value="P:response to iron(III) ion"/>
    <property type="evidence" value="ECO:0007669"/>
    <property type="project" value="TreeGrafter"/>
</dbReference>
<keyword evidence="5 8" id="KW-0812">Transmembrane</keyword>
<evidence type="ECO:0000256" key="8">
    <source>
        <dbReference type="SAM" id="Phobius"/>
    </source>
</evidence>
<dbReference type="InterPro" id="IPR038731">
    <property type="entry name" value="RgtA/B/C-like"/>
</dbReference>
<proteinExistence type="predicted"/>
<keyword evidence="4" id="KW-0808">Transferase</keyword>
<feature type="transmembrane region" description="Helical" evidence="8">
    <location>
        <begin position="130"/>
        <end position="148"/>
    </location>
</feature>
<dbReference type="EMBL" id="BMYF01000007">
    <property type="protein sequence ID" value="GHB34376.1"/>
    <property type="molecule type" value="Genomic_DNA"/>
</dbReference>
<comment type="caution">
    <text evidence="10">The sequence shown here is derived from an EMBL/GenBank/DDBJ whole genome shotgun (WGS) entry which is preliminary data.</text>
</comment>
<dbReference type="Pfam" id="PF13231">
    <property type="entry name" value="PMT_2"/>
    <property type="match status" value="1"/>
</dbReference>
<dbReference type="GO" id="GO:0009245">
    <property type="term" value="P:lipid A biosynthetic process"/>
    <property type="evidence" value="ECO:0007669"/>
    <property type="project" value="InterPro"/>
</dbReference>
<organism evidence="10 11">
    <name type="scientific">Mongoliitalea lutea</name>
    <dbReference type="NCBI Taxonomy" id="849756"/>
    <lineage>
        <taxon>Bacteria</taxon>
        <taxon>Pseudomonadati</taxon>
        <taxon>Bacteroidota</taxon>
        <taxon>Cytophagia</taxon>
        <taxon>Cytophagales</taxon>
        <taxon>Cyclobacteriaceae</taxon>
        <taxon>Mongoliitalea</taxon>
    </lineage>
</organism>
<feature type="transmembrane region" description="Helical" evidence="8">
    <location>
        <begin position="416"/>
        <end position="439"/>
    </location>
</feature>
<feature type="transmembrane region" description="Helical" evidence="8">
    <location>
        <begin position="6"/>
        <end position="26"/>
    </location>
</feature>
<sequence>MSNFLVIGLGLIAQGLFSARFIVQLLQSERENKVVSPSLFWQLSLLASLLLMVYGFFRSDLVIVGGQLVGYLIYIRNLQLKGDWDGLPTFIRWTAFLLPALMGLFLVFGIDYNWDKFLDNPEIEGLLLTWGTLGQLIFTSRFVVQWLYSEKKQESAFPVSFWYISLVGASIIAVYAIFRKDAVLFIGQAFGLFVYGRNLMLHHAARLERSMDFLRKFKAYRFPALMLFTAAVLFFNLGNWEVTESSEARYALIPMEMVESGDYMHPTLMGIYHYHKPPMTYWITALAYKIFGVSSWSARFFLQVALLLQVWLVYKIGKMLLHTDKKAFLAAMLYASFPAFIIGGRALTTDAYLAVFVLGAVWFWLKYLKDAQVAQLLGFYCMLGLGFLTKGPVVLIVPVILLVVGRFQGRKGDLGLSWHLLGSLIFVGIGFSWFILLYLEDPQFLDYFVFKHTVQRFATDTFSRSQPFWFYGAIVLGTAFPWILIVFSKIKELLVDKKSVQFWLLAWTIIPLIFFSISKSKLILYILPVYPGIALLAVAVWIGLSRQTQKKWDRVLFAFQVLILLGLALSPLIEPKLVLSYKFYFLLIITASVLISIRVIPFKVADRSVFGAYLFVMGITAASTYFFGANADLVNDQKQIAAFIQEELPEKADVLIYNKRMPSMAFLTDKNIISLYDGDESLNRETQFERTDAWKENLINLQEEPEWLFQRDMGNVILMVRKNQLEKFPEKFPLQQFNVKEDFGKWVLLFKKDM</sequence>
<feature type="transmembrane region" description="Helical" evidence="8">
    <location>
        <begin position="377"/>
        <end position="404"/>
    </location>
</feature>
<dbReference type="InterPro" id="IPR050297">
    <property type="entry name" value="LipidA_mod_glycosyltrf_83"/>
</dbReference>
<comment type="subcellular location">
    <subcellularLocation>
        <location evidence="1">Cell membrane</location>
        <topology evidence="1">Multi-pass membrane protein</topology>
    </subcellularLocation>
</comment>
<protein>
    <recommendedName>
        <fullName evidence="9">Lipid A biosynthesis N-terminal domain-containing protein</fullName>
    </recommendedName>
</protein>
<evidence type="ECO:0000256" key="4">
    <source>
        <dbReference type="ARBA" id="ARBA00022679"/>
    </source>
</evidence>
<dbReference type="PANTHER" id="PTHR33908">
    <property type="entry name" value="MANNOSYLTRANSFERASE YKCB-RELATED"/>
    <property type="match status" value="1"/>
</dbReference>
<feature type="transmembrane region" description="Helical" evidence="8">
    <location>
        <begin position="296"/>
        <end position="314"/>
    </location>
</feature>
<evidence type="ECO:0000313" key="11">
    <source>
        <dbReference type="Proteomes" id="UP000642809"/>
    </source>
</evidence>
<keyword evidence="2" id="KW-1003">Cell membrane</keyword>
<dbReference type="PANTHER" id="PTHR33908:SF3">
    <property type="entry name" value="UNDECAPRENYL PHOSPHATE-ALPHA-4-AMINO-4-DEOXY-L-ARABINOSE ARABINOSYL TRANSFERASE"/>
    <property type="match status" value="1"/>
</dbReference>
<evidence type="ECO:0000256" key="3">
    <source>
        <dbReference type="ARBA" id="ARBA00022676"/>
    </source>
</evidence>
<evidence type="ECO:0000313" key="10">
    <source>
        <dbReference type="EMBL" id="GHB34376.1"/>
    </source>
</evidence>
<dbReference type="GO" id="GO:0016763">
    <property type="term" value="F:pentosyltransferase activity"/>
    <property type="evidence" value="ECO:0007669"/>
    <property type="project" value="TreeGrafter"/>
</dbReference>
<dbReference type="Proteomes" id="UP000642809">
    <property type="component" value="Unassembled WGS sequence"/>
</dbReference>
<dbReference type="GO" id="GO:0009103">
    <property type="term" value="P:lipopolysaccharide biosynthetic process"/>
    <property type="evidence" value="ECO:0007669"/>
    <property type="project" value="TreeGrafter"/>
</dbReference>
<keyword evidence="3" id="KW-0328">Glycosyltransferase</keyword>
<evidence type="ECO:0000256" key="2">
    <source>
        <dbReference type="ARBA" id="ARBA00022475"/>
    </source>
</evidence>
<feature type="transmembrane region" description="Helical" evidence="8">
    <location>
        <begin position="38"/>
        <end position="55"/>
    </location>
</feature>
<feature type="transmembrane region" description="Helical" evidence="8">
    <location>
        <begin position="555"/>
        <end position="573"/>
    </location>
</feature>
<dbReference type="GO" id="GO:0008915">
    <property type="term" value="F:lipid-A-disaccharide synthase activity"/>
    <property type="evidence" value="ECO:0007669"/>
    <property type="project" value="InterPro"/>
</dbReference>
<feature type="transmembrane region" description="Helical" evidence="8">
    <location>
        <begin position="523"/>
        <end position="543"/>
    </location>
</feature>
<feature type="transmembrane region" description="Helical" evidence="8">
    <location>
        <begin position="500"/>
        <end position="517"/>
    </location>
</feature>
<dbReference type="RefSeq" id="WP_189580063.1">
    <property type="nucleotide sequence ID" value="NZ_BMYF01000007.1"/>
</dbReference>
<evidence type="ECO:0000256" key="5">
    <source>
        <dbReference type="ARBA" id="ARBA00022692"/>
    </source>
</evidence>
<feature type="transmembrane region" description="Helical" evidence="8">
    <location>
        <begin position="61"/>
        <end position="78"/>
    </location>
</feature>
<evidence type="ECO:0000256" key="1">
    <source>
        <dbReference type="ARBA" id="ARBA00004651"/>
    </source>
</evidence>
<feature type="transmembrane region" description="Helical" evidence="8">
    <location>
        <begin position="160"/>
        <end position="178"/>
    </location>
</feature>
<gene>
    <name evidence="10" type="ORF">GCM10008106_14600</name>
</gene>
<reference evidence="10" key="1">
    <citation type="journal article" date="2014" name="Int. J. Syst. Evol. Microbiol.">
        <title>Complete genome sequence of Corynebacterium casei LMG S-19264T (=DSM 44701T), isolated from a smear-ripened cheese.</title>
        <authorList>
            <consortium name="US DOE Joint Genome Institute (JGI-PGF)"/>
            <person name="Walter F."/>
            <person name="Albersmeier A."/>
            <person name="Kalinowski J."/>
            <person name="Ruckert C."/>
        </authorList>
    </citation>
    <scope>NUCLEOTIDE SEQUENCE</scope>
    <source>
        <strain evidence="10">KCTC 23224</strain>
    </source>
</reference>
<dbReference type="Pfam" id="PF07578">
    <property type="entry name" value="LAB_N"/>
    <property type="match status" value="2"/>
</dbReference>
<feature type="transmembrane region" description="Helical" evidence="8">
    <location>
        <begin position="335"/>
        <end position="365"/>
    </location>
</feature>
<feature type="transmembrane region" description="Helical" evidence="8">
    <location>
        <begin position="184"/>
        <end position="201"/>
    </location>
</feature>
<dbReference type="AlphaFoldDB" id="A0A8J3CWP4"/>
<evidence type="ECO:0000256" key="7">
    <source>
        <dbReference type="ARBA" id="ARBA00023136"/>
    </source>
</evidence>
<accession>A0A8J3CWP4</accession>
<feature type="transmembrane region" description="Helical" evidence="8">
    <location>
        <begin position="609"/>
        <end position="628"/>
    </location>
</feature>
<keyword evidence="7 8" id="KW-0472">Membrane</keyword>
<feature type="transmembrane region" description="Helical" evidence="8">
    <location>
        <begin position="579"/>
        <end position="597"/>
    </location>
</feature>
<reference evidence="10" key="2">
    <citation type="submission" date="2020-09" db="EMBL/GenBank/DDBJ databases">
        <authorList>
            <person name="Sun Q."/>
            <person name="Kim S."/>
        </authorList>
    </citation>
    <scope>NUCLEOTIDE SEQUENCE</scope>
    <source>
        <strain evidence="10">KCTC 23224</strain>
    </source>
</reference>
<feature type="transmembrane region" description="Helical" evidence="8">
    <location>
        <begin position="90"/>
        <end position="110"/>
    </location>
</feature>
<dbReference type="SMART" id="SM01259">
    <property type="entry name" value="LAB_N"/>
    <property type="match status" value="2"/>
</dbReference>
<name>A0A8J3CWP4_9BACT</name>
<evidence type="ECO:0000256" key="6">
    <source>
        <dbReference type="ARBA" id="ARBA00022989"/>
    </source>
</evidence>
<evidence type="ECO:0000259" key="9">
    <source>
        <dbReference type="SMART" id="SM01259"/>
    </source>
</evidence>
<dbReference type="GO" id="GO:0005886">
    <property type="term" value="C:plasma membrane"/>
    <property type="evidence" value="ECO:0007669"/>
    <property type="project" value="UniProtKB-SubCell"/>
</dbReference>
<dbReference type="InterPro" id="IPR011499">
    <property type="entry name" value="Lipid_A_biosynth_N"/>
</dbReference>
<feature type="domain" description="Lipid A biosynthesis N-terminal" evidence="9">
    <location>
        <begin position="130"/>
        <end position="201"/>
    </location>
</feature>
<keyword evidence="11" id="KW-1185">Reference proteome</keyword>
<keyword evidence="6 8" id="KW-1133">Transmembrane helix</keyword>
<feature type="domain" description="Lipid A biosynthesis N-terminal" evidence="9">
    <location>
        <begin position="9"/>
        <end position="80"/>
    </location>
</feature>